<name>A0A2V1ACP2_9ASCO</name>
<evidence type="ECO:0000313" key="4">
    <source>
        <dbReference type="Proteomes" id="UP000244406"/>
    </source>
</evidence>
<dbReference type="EMBL" id="PKFP01000003">
    <property type="protein sequence ID" value="PVH15326.1"/>
    <property type="molecule type" value="Genomic_DNA"/>
</dbReference>
<accession>A0A2V1ACP2</accession>
<comment type="caution">
    <text evidence="3">The sequence shown here is derived from an EMBL/GenBank/DDBJ whole genome shotgun (WGS) entry which is preliminary data.</text>
</comment>
<dbReference type="RefSeq" id="XP_025336266.1">
    <property type="nucleotide sequence ID" value="XM_025481648.1"/>
</dbReference>
<dbReference type="GeneID" id="37003164"/>
<feature type="compositionally biased region" description="Basic and acidic residues" evidence="1">
    <location>
        <begin position="84"/>
        <end position="101"/>
    </location>
</feature>
<dbReference type="AlphaFoldDB" id="A0A2V1ACP2"/>
<evidence type="ECO:0000313" key="3">
    <source>
        <dbReference type="EMBL" id="PVH15326.1"/>
    </source>
</evidence>
<feature type="transmembrane region" description="Helical" evidence="2">
    <location>
        <begin position="27"/>
        <end position="48"/>
    </location>
</feature>
<dbReference type="Proteomes" id="UP000244406">
    <property type="component" value="Unassembled WGS sequence"/>
</dbReference>
<reference evidence="3 4" key="1">
    <citation type="submission" date="2017-12" db="EMBL/GenBank/DDBJ databases">
        <title>Genome Sequence of the Amphotericin B-resistant Candida duobushaemulonii strain, B09383.</title>
        <authorList>
            <person name="Chow N.A."/>
            <person name="Gade L."/>
            <person name="Batra D."/>
            <person name="Rowe L.A."/>
            <person name="Loparev V.N."/>
            <person name="Litvintseva A.P."/>
        </authorList>
    </citation>
    <scope>NUCLEOTIDE SEQUENCE [LARGE SCALE GENOMIC DNA]</scope>
    <source>
        <strain evidence="3 4">B09383</strain>
    </source>
</reference>
<evidence type="ECO:0000256" key="1">
    <source>
        <dbReference type="SAM" id="MobiDB-lite"/>
    </source>
</evidence>
<proteinExistence type="predicted"/>
<sequence length="101" mass="11327">MFAQASTAWMAVIVWKTEEAPRYLKGYSFTAACAFCLAIWTFVVLYFYKRQEKGFARQNGIVLYNSKTDPDSVPESESEASVTKVREPTSPKGKADEALNS</sequence>
<gene>
    <name evidence="3" type="ORF">CXQ87_003164</name>
</gene>
<keyword evidence="2" id="KW-0812">Transmembrane</keyword>
<protein>
    <submittedName>
        <fullName evidence="3">Uncharacterized protein</fullName>
    </submittedName>
</protein>
<organism evidence="3 4">
    <name type="scientific">Candidozyma duobushaemuli</name>
    <dbReference type="NCBI Taxonomy" id="1231522"/>
    <lineage>
        <taxon>Eukaryota</taxon>
        <taxon>Fungi</taxon>
        <taxon>Dikarya</taxon>
        <taxon>Ascomycota</taxon>
        <taxon>Saccharomycotina</taxon>
        <taxon>Pichiomycetes</taxon>
        <taxon>Metschnikowiaceae</taxon>
        <taxon>Candidozyma</taxon>
    </lineage>
</organism>
<evidence type="ECO:0000256" key="2">
    <source>
        <dbReference type="SAM" id="Phobius"/>
    </source>
</evidence>
<feature type="region of interest" description="Disordered" evidence="1">
    <location>
        <begin position="66"/>
        <end position="101"/>
    </location>
</feature>
<dbReference type="VEuPathDB" id="FungiDB:CXQ87_003164"/>
<keyword evidence="2" id="KW-1133">Transmembrane helix</keyword>
<keyword evidence="2" id="KW-0472">Membrane</keyword>
<keyword evidence="4" id="KW-1185">Reference proteome</keyword>